<evidence type="ECO:0000313" key="5">
    <source>
        <dbReference type="EMBL" id="GBP57434.1"/>
    </source>
</evidence>
<feature type="compositionally biased region" description="Polar residues" evidence="3">
    <location>
        <begin position="220"/>
        <end position="235"/>
    </location>
</feature>
<feature type="compositionally biased region" description="Polar residues" evidence="3">
    <location>
        <begin position="405"/>
        <end position="429"/>
    </location>
</feature>
<evidence type="ECO:0000256" key="1">
    <source>
        <dbReference type="ARBA" id="ARBA00022490"/>
    </source>
</evidence>
<dbReference type="STRING" id="151549.A0A4C1X552"/>
<dbReference type="InterPro" id="IPR018993">
    <property type="entry name" value="FOP_dimerisation-dom_N"/>
</dbReference>
<protein>
    <submittedName>
        <fullName evidence="5">FGFR1 oncogene partner</fullName>
    </submittedName>
</protein>
<dbReference type="OrthoDB" id="2160638at2759"/>
<dbReference type="Gene3D" id="1.20.960.40">
    <property type="match status" value="1"/>
</dbReference>
<evidence type="ECO:0000256" key="3">
    <source>
        <dbReference type="SAM" id="MobiDB-lite"/>
    </source>
</evidence>
<dbReference type="Pfam" id="PF09398">
    <property type="entry name" value="FOP_dimer"/>
    <property type="match status" value="1"/>
</dbReference>
<feature type="region of interest" description="Disordered" evidence="3">
    <location>
        <begin position="455"/>
        <end position="498"/>
    </location>
</feature>
<feature type="compositionally biased region" description="Low complexity" evidence="3">
    <location>
        <begin position="343"/>
        <end position="353"/>
    </location>
</feature>
<feature type="compositionally biased region" description="Polar residues" evidence="3">
    <location>
        <begin position="455"/>
        <end position="474"/>
    </location>
</feature>
<comment type="caution">
    <text evidence="5">The sequence shown here is derived from an EMBL/GenBank/DDBJ whole genome shotgun (WGS) entry which is preliminary data.</text>
</comment>
<feature type="domain" description="FGFR1 oncogene partner (FOP) N-terminal dimerisation" evidence="4">
    <location>
        <begin position="50"/>
        <end position="124"/>
    </location>
</feature>
<evidence type="ECO:0000256" key="2">
    <source>
        <dbReference type="ARBA" id="ARBA00023212"/>
    </source>
</evidence>
<gene>
    <name evidence="5" type="primary">FGFR1OP</name>
    <name evidence="5" type="ORF">EVAR_41328_1</name>
</gene>
<dbReference type="GO" id="GO:0005815">
    <property type="term" value="C:microtubule organizing center"/>
    <property type="evidence" value="ECO:0007669"/>
    <property type="project" value="InterPro"/>
</dbReference>
<dbReference type="AlphaFoldDB" id="A0A4C1X552"/>
<feature type="region of interest" description="Disordered" evidence="3">
    <location>
        <begin position="140"/>
        <end position="235"/>
    </location>
</feature>
<feature type="region of interest" description="Disordered" evidence="3">
    <location>
        <begin position="338"/>
        <end position="438"/>
    </location>
</feature>
<keyword evidence="2" id="KW-0206">Cytoskeleton</keyword>
<name>A0A4C1X552_EUMVA</name>
<dbReference type="Proteomes" id="UP000299102">
    <property type="component" value="Unassembled WGS sequence"/>
</dbReference>
<reference evidence="5 6" key="1">
    <citation type="journal article" date="2019" name="Commun. Biol.">
        <title>The bagworm genome reveals a unique fibroin gene that provides high tensile strength.</title>
        <authorList>
            <person name="Kono N."/>
            <person name="Nakamura H."/>
            <person name="Ohtoshi R."/>
            <person name="Tomita M."/>
            <person name="Numata K."/>
            <person name="Arakawa K."/>
        </authorList>
    </citation>
    <scope>NUCLEOTIDE SEQUENCE [LARGE SCALE GENOMIC DNA]</scope>
</reference>
<feature type="compositionally biased region" description="Low complexity" evidence="3">
    <location>
        <begin position="169"/>
        <end position="185"/>
    </location>
</feature>
<keyword evidence="6" id="KW-1185">Reference proteome</keyword>
<evidence type="ECO:0000259" key="4">
    <source>
        <dbReference type="Pfam" id="PF09398"/>
    </source>
</evidence>
<evidence type="ECO:0000313" key="6">
    <source>
        <dbReference type="Proteomes" id="UP000299102"/>
    </source>
</evidence>
<accession>A0A4C1X552</accession>
<dbReference type="PANTHER" id="PTHR15431">
    <property type="entry name" value="FGFR1 ONCOGENE PARTNER/LISH DOMAIN-CONTAINING PROTEIN"/>
    <property type="match status" value="1"/>
</dbReference>
<feature type="compositionally biased region" description="Basic and acidic residues" evidence="3">
    <location>
        <begin position="153"/>
        <end position="168"/>
    </location>
</feature>
<proteinExistence type="predicted"/>
<feature type="compositionally biased region" description="Low complexity" evidence="3">
    <location>
        <begin position="200"/>
        <end position="209"/>
    </location>
</feature>
<sequence>MAQNEDTELRDLVIEALEKNGSLPKIRALLRANVFLAFEEECNNANHNTSLDNVLKIPEGILSLTIIHEFLEFCNLKNTMFVYVAETRQGKEYSYENRKKLTEQLNFLSDDVKQEPVLVSIIKHLLKPFRKKYYGKNEPDLKGNWKNKMTQKNVKDDQNNTYIVHEDSSSVQDSSSSQSQSQSDNSLDEKNRLHLRLPLDTSDTDTSTDSNRDKSHSEYIPNQNMSVDNSQNNNGRNVTKIVISEHNEEDLIETQKDHMKSENACRHGHLTHSSDSTSYVELDSNYFKNTSAELLKNISALLKGTNSASQELPVLLNLAQKDKSVDINIESSERILTDKINQSDSSSSKSSTSNKHLESGDPTAVDPNIPEKLSSEASVKSDLPTPEYSLNFTPSPNCKKDDNLKSPNSIMGNNKDGSLKNDSLSPNRLSYSSQSSASISDVADMLEQSDISSRIHVSNSPRSPHNSNIANIQYTHEFVQKNGHKSPRDVTEDYSGSPILSLSNLSLEIHSD</sequence>
<dbReference type="PANTHER" id="PTHR15431:SF9">
    <property type="entry name" value="CENTROSOMAL PROTEIN 43"/>
    <property type="match status" value="1"/>
</dbReference>
<dbReference type="GO" id="GO:0034453">
    <property type="term" value="P:microtubule anchoring"/>
    <property type="evidence" value="ECO:0007669"/>
    <property type="project" value="InterPro"/>
</dbReference>
<dbReference type="EMBL" id="BGZK01000716">
    <property type="protein sequence ID" value="GBP57434.1"/>
    <property type="molecule type" value="Genomic_DNA"/>
</dbReference>
<keyword evidence="1" id="KW-0963">Cytoplasm</keyword>
<organism evidence="5 6">
    <name type="scientific">Eumeta variegata</name>
    <name type="common">Bagworm moth</name>
    <name type="synonym">Eumeta japonica</name>
    <dbReference type="NCBI Taxonomy" id="151549"/>
    <lineage>
        <taxon>Eukaryota</taxon>
        <taxon>Metazoa</taxon>
        <taxon>Ecdysozoa</taxon>
        <taxon>Arthropoda</taxon>
        <taxon>Hexapoda</taxon>
        <taxon>Insecta</taxon>
        <taxon>Pterygota</taxon>
        <taxon>Neoptera</taxon>
        <taxon>Endopterygota</taxon>
        <taxon>Lepidoptera</taxon>
        <taxon>Glossata</taxon>
        <taxon>Ditrysia</taxon>
        <taxon>Tineoidea</taxon>
        <taxon>Psychidae</taxon>
        <taxon>Oiketicinae</taxon>
        <taxon>Eumeta</taxon>
    </lineage>
</organism>